<sequence length="244" mass="26800">MSEDLFSVLAAIGIIALVYRWFTTSPTPTSNGPNSAGTLSALQRRAMSLPRTQVDRLLTMFPQLTENEVRYALVVNRGGVEAVAERVLIRGGLEPPPPNFFPQSNNPPSTPQSTTNNPTNNNSSTTTSSSSQTTNLSKTNPSLIVKLNLQAYKLDQDQLFRDNKDWSYEDSKSRLAQSKLHPSPVDDDNSPGSSNLKDRKARMVLESRCCSLSEAYIDCQESDLAATRLRKSLATEGGLYNTRA</sequence>
<comment type="caution">
    <text evidence="2">The sequence shown here is derived from an EMBL/GenBank/DDBJ whole genome shotgun (WGS) entry which is preliminary data.</text>
</comment>
<dbReference type="CDD" id="cd14424">
    <property type="entry name" value="CUE_Cue1p_like"/>
    <property type="match status" value="1"/>
</dbReference>
<evidence type="ECO:0008006" key="4">
    <source>
        <dbReference type="Google" id="ProtNLM"/>
    </source>
</evidence>
<protein>
    <recommendedName>
        <fullName evidence="4">CUE domain-containing protein</fullName>
    </recommendedName>
</protein>
<reference evidence="2 3" key="1">
    <citation type="submission" date="2019-05" db="EMBL/GenBank/DDBJ databases">
        <title>Emergence of the Ug99 lineage of the wheat stem rust pathogen through somatic hybridization.</title>
        <authorList>
            <person name="Li F."/>
            <person name="Upadhyaya N.M."/>
            <person name="Sperschneider J."/>
            <person name="Matny O."/>
            <person name="Nguyen-Phuc H."/>
            <person name="Mago R."/>
            <person name="Raley C."/>
            <person name="Miller M.E."/>
            <person name="Silverstein K.A.T."/>
            <person name="Henningsen E."/>
            <person name="Hirsch C.D."/>
            <person name="Visser B."/>
            <person name="Pretorius Z.A."/>
            <person name="Steffenson B.J."/>
            <person name="Schwessinger B."/>
            <person name="Dodds P.N."/>
            <person name="Figueroa M."/>
        </authorList>
    </citation>
    <scope>NUCLEOTIDE SEQUENCE [LARGE SCALE GENOMIC DNA]</scope>
    <source>
        <strain evidence="2">21-0</strain>
    </source>
</reference>
<dbReference type="Proteomes" id="UP000324748">
    <property type="component" value="Unassembled WGS sequence"/>
</dbReference>
<dbReference type="AlphaFoldDB" id="A0A5B0MA61"/>
<keyword evidence="3" id="KW-1185">Reference proteome</keyword>
<feature type="compositionally biased region" description="Low complexity" evidence="1">
    <location>
        <begin position="101"/>
        <end position="135"/>
    </location>
</feature>
<name>A0A5B0MA61_PUCGR</name>
<proteinExistence type="predicted"/>
<feature type="region of interest" description="Disordered" evidence="1">
    <location>
        <begin position="171"/>
        <end position="199"/>
    </location>
</feature>
<feature type="region of interest" description="Disordered" evidence="1">
    <location>
        <begin position="94"/>
        <end position="137"/>
    </location>
</feature>
<dbReference type="EMBL" id="VSWC01000158">
    <property type="protein sequence ID" value="KAA1073196.1"/>
    <property type="molecule type" value="Genomic_DNA"/>
</dbReference>
<organism evidence="2 3">
    <name type="scientific">Puccinia graminis f. sp. tritici</name>
    <dbReference type="NCBI Taxonomy" id="56615"/>
    <lineage>
        <taxon>Eukaryota</taxon>
        <taxon>Fungi</taxon>
        <taxon>Dikarya</taxon>
        <taxon>Basidiomycota</taxon>
        <taxon>Pucciniomycotina</taxon>
        <taxon>Pucciniomycetes</taxon>
        <taxon>Pucciniales</taxon>
        <taxon>Pucciniaceae</taxon>
        <taxon>Puccinia</taxon>
    </lineage>
</organism>
<evidence type="ECO:0000313" key="2">
    <source>
        <dbReference type="EMBL" id="KAA1073196.1"/>
    </source>
</evidence>
<evidence type="ECO:0000256" key="1">
    <source>
        <dbReference type="SAM" id="MobiDB-lite"/>
    </source>
</evidence>
<dbReference type="OrthoDB" id="3824970at2759"/>
<evidence type="ECO:0000313" key="3">
    <source>
        <dbReference type="Proteomes" id="UP000324748"/>
    </source>
</evidence>
<accession>A0A5B0MA61</accession>
<gene>
    <name evidence="2" type="ORF">PGT21_003401</name>
</gene>